<evidence type="ECO:0000256" key="7">
    <source>
        <dbReference type="RuleBase" id="RU000461"/>
    </source>
</evidence>
<dbReference type="Pfam" id="PF00067">
    <property type="entry name" value="p450"/>
    <property type="match status" value="1"/>
</dbReference>
<keyword evidence="4 7" id="KW-0560">Oxidoreductase</keyword>
<dbReference type="PANTHER" id="PTHR46300">
    <property type="entry name" value="P450, PUTATIVE (EUROFUNG)-RELATED-RELATED"/>
    <property type="match status" value="1"/>
</dbReference>
<dbReference type="InterPro" id="IPR036396">
    <property type="entry name" value="Cyt_P450_sf"/>
</dbReference>
<dbReference type="PROSITE" id="PS00086">
    <property type="entry name" value="CYTOCHROME_P450"/>
    <property type="match status" value="1"/>
</dbReference>
<organism evidence="9 10">
    <name type="scientific">Aspergillus pseudodeflectus</name>
    <dbReference type="NCBI Taxonomy" id="176178"/>
    <lineage>
        <taxon>Eukaryota</taxon>
        <taxon>Fungi</taxon>
        <taxon>Dikarya</taxon>
        <taxon>Ascomycota</taxon>
        <taxon>Pezizomycotina</taxon>
        <taxon>Eurotiomycetes</taxon>
        <taxon>Eurotiomycetidae</taxon>
        <taxon>Eurotiales</taxon>
        <taxon>Aspergillaceae</taxon>
        <taxon>Aspergillus</taxon>
        <taxon>Aspergillus subgen. Nidulantes</taxon>
    </lineage>
</organism>
<dbReference type="EMBL" id="JBFXLR010000007">
    <property type="protein sequence ID" value="KAL2856777.1"/>
    <property type="molecule type" value="Genomic_DNA"/>
</dbReference>
<comment type="caution">
    <text evidence="9">The sequence shown here is derived from an EMBL/GenBank/DDBJ whole genome shotgun (WGS) entry which is preliminary data.</text>
</comment>
<name>A0ABR4KWZ3_9EURO</name>
<keyword evidence="7" id="KW-0349">Heme</keyword>
<feature type="transmembrane region" description="Helical" evidence="8">
    <location>
        <begin position="6"/>
        <end position="23"/>
    </location>
</feature>
<evidence type="ECO:0000256" key="1">
    <source>
        <dbReference type="ARBA" id="ARBA00001971"/>
    </source>
</evidence>
<dbReference type="RefSeq" id="XP_070902641.1">
    <property type="nucleotide sequence ID" value="XM_071048687.1"/>
</dbReference>
<evidence type="ECO:0000313" key="9">
    <source>
        <dbReference type="EMBL" id="KAL2856777.1"/>
    </source>
</evidence>
<evidence type="ECO:0000256" key="4">
    <source>
        <dbReference type="ARBA" id="ARBA00023002"/>
    </source>
</evidence>
<dbReference type="Gene3D" id="1.10.630.10">
    <property type="entry name" value="Cytochrome P450"/>
    <property type="match status" value="1"/>
</dbReference>
<evidence type="ECO:0000313" key="10">
    <source>
        <dbReference type="Proteomes" id="UP001610444"/>
    </source>
</evidence>
<dbReference type="InterPro" id="IPR050364">
    <property type="entry name" value="Cytochrome_P450_fung"/>
</dbReference>
<keyword evidence="5 7" id="KW-0408">Iron</keyword>
<keyword evidence="8" id="KW-0812">Transmembrane</keyword>
<reference evidence="9 10" key="1">
    <citation type="submission" date="2024-07" db="EMBL/GenBank/DDBJ databases">
        <title>Section-level genome sequencing and comparative genomics of Aspergillus sections Usti and Cavernicolus.</title>
        <authorList>
            <consortium name="Lawrence Berkeley National Laboratory"/>
            <person name="Nybo J.L."/>
            <person name="Vesth T.C."/>
            <person name="Theobald S."/>
            <person name="Frisvad J.C."/>
            <person name="Larsen T.O."/>
            <person name="Kjaerboelling I."/>
            <person name="Rothschild-Mancinelli K."/>
            <person name="Lyhne E.K."/>
            <person name="Kogle M.E."/>
            <person name="Barry K."/>
            <person name="Clum A."/>
            <person name="Na H."/>
            <person name="Ledsgaard L."/>
            <person name="Lin J."/>
            <person name="Lipzen A."/>
            <person name="Kuo A."/>
            <person name="Riley R."/>
            <person name="Mondo S."/>
            <person name="LaButti K."/>
            <person name="Haridas S."/>
            <person name="Pangalinan J."/>
            <person name="Salamov A.A."/>
            <person name="Simmons B.A."/>
            <person name="Magnuson J.K."/>
            <person name="Chen J."/>
            <person name="Drula E."/>
            <person name="Henrissat B."/>
            <person name="Wiebenga A."/>
            <person name="Lubbers R.J."/>
            <person name="Gomes A.C."/>
            <person name="Macurrencykelacurrency M.R."/>
            <person name="Stajich J."/>
            <person name="Grigoriev I.V."/>
            <person name="Mortensen U.H."/>
            <person name="De vries R.P."/>
            <person name="Baker S.E."/>
            <person name="Andersen M.R."/>
        </authorList>
    </citation>
    <scope>NUCLEOTIDE SEQUENCE [LARGE SCALE GENOMIC DNA]</scope>
    <source>
        <strain evidence="9 10">CBS 756.74</strain>
    </source>
</reference>
<evidence type="ECO:0000256" key="6">
    <source>
        <dbReference type="ARBA" id="ARBA00023033"/>
    </source>
</evidence>
<comment type="cofactor">
    <cofactor evidence="1">
        <name>heme</name>
        <dbReference type="ChEBI" id="CHEBI:30413"/>
    </cofactor>
</comment>
<evidence type="ECO:0000256" key="2">
    <source>
        <dbReference type="ARBA" id="ARBA00010617"/>
    </source>
</evidence>
<dbReference type="InterPro" id="IPR001128">
    <property type="entry name" value="Cyt_P450"/>
</dbReference>
<keyword evidence="10" id="KW-1185">Reference proteome</keyword>
<proteinExistence type="inferred from homology"/>
<dbReference type="GeneID" id="98163851"/>
<keyword evidence="8" id="KW-0472">Membrane</keyword>
<dbReference type="PANTHER" id="PTHR46300:SF2">
    <property type="entry name" value="CYTOCHROME P450 MONOOXYGENASE ALNH-RELATED"/>
    <property type="match status" value="1"/>
</dbReference>
<keyword evidence="8" id="KW-1133">Transmembrane helix</keyword>
<sequence>MAGIVGIISILSGALLLLARLLVIGRRPKGYPPGPPTLPVLGNLHQIRSTELHKQLQKWAQQYGSVFTLMLGTKTMVVLSSDIAVKEVLDKQSAITNERGDHYVGHEILSGGERMLLMPAGPKWRLQRKMMQRMLNVQVAKSYLPYNIIEGKQMLYDLLQSPDDFLYHIKRYSNSLSTSMTYGWRTPTYDDPTMRQFLQGMEYFTEVMQTTTASLVDVYPVLRYLPHFMQPTLKAASNWHKEETKFYLRLWNDVKEKIAQGTANPCFTADLLQAQKEEAFPDKFGAYLAGGSLEAGTDTTSNTLYGFVQAMVLFPDVQKAAQAELDRVVGGRLPVMEDLPELRYIRSCVKESLRWMPTAITGAAPHAAKQDIQFMGYVIPKGSLIVNNVYTIHNDPKRYPNPKKFDPARYLNDTQTASEAALNSDVSKRDHFTFGAGRRLCAGMHVAEQSLFLGISHILWAFDIRPAKDENTGKDLLPDQDKYTEANVCMPAPYSAIITPRSEQKAEKIREEWHKAQNELTEHGQWKQIPQGMKFNAI</sequence>
<dbReference type="InterPro" id="IPR002401">
    <property type="entry name" value="Cyt_P450_E_grp-I"/>
</dbReference>
<dbReference type="CDD" id="cd11065">
    <property type="entry name" value="CYP64-like"/>
    <property type="match status" value="1"/>
</dbReference>
<keyword evidence="6 7" id="KW-0503">Monooxygenase</keyword>
<protein>
    <submittedName>
        <fullName evidence="9">Cytochrome P450</fullName>
    </submittedName>
</protein>
<dbReference type="SUPFAM" id="SSF48264">
    <property type="entry name" value="Cytochrome P450"/>
    <property type="match status" value="1"/>
</dbReference>
<dbReference type="InterPro" id="IPR017972">
    <property type="entry name" value="Cyt_P450_CS"/>
</dbReference>
<keyword evidence="3 7" id="KW-0479">Metal-binding</keyword>
<comment type="similarity">
    <text evidence="2 7">Belongs to the cytochrome P450 family.</text>
</comment>
<dbReference type="Proteomes" id="UP001610444">
    <property type="component" value="Unassembled WGS sequence"/>
</dbReference>
<evidence type="ECO:0000256" key="3">
    <source>
        <dbReference type="ARBA" id="ARBA00022723"/>
    </source>
</evidence>
<evidence type="ECO:0000256" key="8">
    <source>
        <dbReference type="SAM" id="Phobius"/>
    </source>
</evidence>
<dbReference type="PRINTS" id="PR00385">
    <property type="entry name" value="P450"/>
</dbReference>
<accession>A0ABR4KWZ3</accession>
<dbReference type="PRINTS" id="PR00463">
    <property type="entry name" value="EP450I"/>
</dbReference>
<gene>
    <name evidence="9" type="ORF">BJX68DRAFT_279193</name>
</gene>
<evidence type="ECO:0000256" key="5">
    <source>
        <dbReference type="ARBA" id="ARBA00023004"/>
    </source>
</evidence>